<dbReference type="InterPro" id="IPR002403">
    <property type="entry name" value="Cyt_P450_E_grp-IV"/>
</dbReference>
<dbReference type="InterPro" id="IPR050121">
    <property type="entry name" value="Cytochrome_P450_monoxygenase"/>
</dbReference>
<comment type="pathway">
    <text evidence="3">Secondary metabolite biosynthesis; terpenoid biosynthesis.</text>
</comment>
<evidence type="ECO:0000256" key="12">
    <source>
        <dbReference type="ARBA" id="ARBA00023136"/>
    </source>
</evidence>
<evidence type="ECO:0000256" key="8">
    <source>
        <dbReference type="ARBA" id="ARBA00022989"/>
    </source>
</evidence>
<evidence type="ECO:0000256" key="5">
    <source>
        <dbReference type="ARBA" id="ARBA00022617"/>
    </source>
</evidence>
<keyword evidence="6 14" id="KW-0812">Transmembrane</keyword>
<evidence type="ECO:0000256" key="14">
    <source>
        <dbReference type="SAM" id="Phobius"/>
    </source>
</evidence>
<organism evidence="15 16">
    <name type="scientific">Scleroderma citrinum Foug A</name>
    <dbReference type="NCBI Taxonomy" id="1036808"/>
    <lineage>
        <taxon>Eukaryota</taxon>
        <taxon>Fungi</taxon>
        <taxon>Dikarya</taxon>
        <taxon>Basidiomycota</taxon>
        <taxon>Agaricomycotina</taxon>
        <taxon>Agaricomycetes</taxon>
        <taxon>Agaricomycetidae</taxon>
        <taxon>Boletales</taxon>
        <taxon>Sclerodermatineae</taxon>
        <taxon>Sclerodermataceae</taxon>
        <taxon>Scleroderma</taxon>
    </lineage>
</organism>
<dbReference type="GO" id="GO:0004497">
    <property type="term" value="F:monooxygenase activity"/>
    <property type="evidence" value="ECO:0007669"/>
    <property type="project" value="UniProtKB-KW"/>
</dbReference>
<keyword evidence="10 13" id="KW-0408">Iron</keyword>
<evidence type="ECO:0000256" key="13">
    <source>
        <dbReference type="PIRSR" id="PIRSR602403-1"/>
    </source>
</evidence>
<evidence type="ECO:0000256" key="11">
    <source>
        <dbReference type="ARBA" id="ARBA00023033"/>
    </source>
</evidence>
<reference evidence="16" key="2">
    <citation type="submission" date="2015-01" db="EMBL/GenBank/DDBJ databases">
        <title>Evolutionary Origins and Diversification of the Mycorrhizal Mutualists.</title>
        <authorList>
            <consortium name="DOE Joint Genome Institute"/>
            <consortium name="Mycorrhizal Genomics Consortium"/>
            <person name="Kohler A."/>
            <person name="Kuo A."/>
            <person name="Nagy L.G."/>
            <person name="Floudas D."/>
            <person name="Copeland A."/>
            <person name="Barry K.W."/>
            <person name="Cichocki N."/>
            <person name="Veneault-Fourrey C."/>
            <person name="LaButti K."/>
            <person name="Lindquist E.A."/>
            <person name="Lipzen A."/>
            <person name="Lundell T."/>
            <person name="Morin E."/>
            <person name="Murat C."/>
            <person name="Riley R."/>
            <person name="Ohm R."/>
            <person name="Sun H."/>
            <person name="Tunlid A."/>
            <person name="Henrissat B."/>
            <person name="Grigoriev I.V."/>
            <person name="Hibbett D.S."/>
            <person name="Martin F."/>
        </authorList>
    </citation>
    <scope>NUCLEOTIDE SEQUENCE [LARGE SCALE GENOMIC DNA]</scope>
    <source>
        <strain evidence="16">Foug A</strain>
    </source>
</reference>
<dbReference type="GO" id="GO:0020037">
    <property type="term" value="F:heme binding"/>
    <property type="evidence" value="ECO:0007669"/>
    <property type="project" value="InterPro"/>
</dbReference>
<dbReference type="PANTHER" id="PTHR24305:SF166">
    <property type="entry name" value="CYTOCHROME P450 12A4, MITOCHONDRIAL-RELATED"/>
    <property type="match status" value="1"/>
</dbReference>
<evidence type="ECO:0000313" key="15">
    <source>
        <dbReference type="EMBL" id="KIM66929.1"/>
    </source>
</evidence>
<evidence type="ECO:0000256" key="7">
    <source>
        <dbReference type="ARBA" id="ARBA00022723"/>
    </source>
</evidence>
<evidence type="ECO:0000256" key="1">
    <source>
        <dbReference type="ARBA" id="ARBA00001971"/>
    </source>
</evidence>
<dbReference type="InterPro" id="IPR036396">
    <property type="entry name" value="Cyt_P450_sf"/>
</dbReference>
<accession>A0A0C3EF38</accession>
<evidence type="ECO:0000256" key="3">
    <source>
        <dbReference type="ARBA" id="ARBA00004721"/>
    </source>
</evidence>
<dbReference type="HOGENOM" id="CLU_001570_5_11_1"/>
<comment type="similarity">
    <text evidence="4">Belongs to the cytochrome P450 family.</text>
</comment>
<dbReference type="InterPro" id="IPR001128">
    <property type="entry name" value="Cyt_P450"/>
</dbReference>
<dbReference type="GO" id="GO:0005506">
    <property type="term" value="F:iron ion binding"/>
    <property type="evidence" value="ECO:0007669"/>
    <property type="project" value="InterPro"/>
</dbReference>
<dbReference type="PANTHER" id="PTHR24305">
    <property type="entry name" value="CYTOCHROME P450"/>
    <property type="match status" value="1"/>
</dbReference>
<gene>
    <name evidence="15" type="ORF">SCLCIDRAFT_109514</name>
</gene>
<keyword evidence="7 13" id="KW-0479">Metal-binding</keyword>
<proteinExistence type="inferred from homology"/>
<dbReference type="SUPFAM" id="SSF48264">
    <property type="entry name" value="Cytochrome P450"/>
    <property type="match status" value="1"/>
</dbReference>
<keyword evidence="8 14" id="KW-1133">Transmembrane helix</keyword>
<keyword evidence="5 13" id="KW-0349">Heme</keyword>
<evidence type="ECO:0000256" key="6">
    <source>
        <dbReference type="ARBA" id="ARBA00022692"/>
    </source>
</evidence>
<sequence length="524" mass="59365">MLLLSPYTLGCLLGVVTIAAVACVLRNLIGLLARQYLSPLRTLRSPPSPSFLFGNLREMYNQENTGLLFHWETEYGHAYAYKGFLGGYRLITTDFSAISHILAHSERFQKPDFVRENLAAMGAGLESVLTTEGDVHARQTPAFTSTHVKTLHPMFWAKATELLERWSQLANDQKGSNLTVDILPWLSKATLDVIGLAGFGYHFNALAGENDELANAYHLIFTTARKLALRTILETWIPLLRIFASLPLIRPRSETMDMARTHLTRIGLQLIEERKEAMIVEMSASDSHVSELPRQGRPRDLLSVLVQSNTASFASQRMTTPEVLCQISTFLVAGYETTSSALTWCLYALARNRSAQHHLRAALWTIPPESPTLDEDVAKLEYLDWVVRETLRVHAPVTWTMRVAMESDNIPVGRPFLDRWGRVRHGVRVSKGDIITVPIQAINKSRQIWGEDAQLFKPERWKNPPEHIRDLRGLWSNMLTFLDGSRGCIGYRFAIAEMKIFLYTLIRDLEFSVDEGMVIEKVFK</sequence>
<evidence type="ECO:0000256" key="10">
    <source>
        <dbReference type="ARBA" id="ARBA00023004"/>
    </source>
</evidence>
<dbReference type="PRINTS" id="PR00385">
    <property type="entry name" value="P450"/>
</dbReference>
<reference evidence="15 16" key="1">
    <citation type="submission" date="2014-04" db="EMBL/GenBank/DDBJ databases">
        <authorList>
            <consortium name="DOE Joint Genome Institute"/>
            <person name="Kuo A."/>
            <person name="Kohler A."/>
            <person name="Nagy L.G."/>
            <person name="Floudas D."/>
            <person name="Copeland A."/>
            <person name="Barry K.W."/>
            <person name="Cichocki N."/>
            <person name="Veneault-Fourrey C."/>
            <person name="LaButti K."/>
            <person name="Lindquist E.A."/>
            <person name="Lipzen A."/>
            <person name="Lundell T."/>
            <person name="Morin E."/>
            <person name="Murat C."/>
            <person name="Sun H."/>
            <person name="Tunlid A."/>
            <person name="Henrissat B."/>
            <person name="Grigoriev I.V."/>
            <person name="Hibbett D.S."/>
            <person name="Martin F."/>
            <person name="Nordberg H.P."/>
            <person name="Cantor M.N."/>
            <person name="Hua S.X."/>
        </authorList>
    </citation>
    <scope>NUCLEOTIDE SEQUENCE [LARGE SCALE GENOMIC DNA]</scope>
    <source>
        <strain evidence="15 16">Foug A</strain>
    </source>
</reference>
<feature type="binding site" description="axial binding residue" evidence="13">
    <location>
        <position position="488"/>
    </location>
    <ligand>
        <name>heme</name>
        <dbReference type="ChEBI" id="CHEBI:30413"/>
    </ligand>
    <ligandPart>
        <name>Fe</name>
        <dbReference type="ChEBI" id="CHEBI:18248"/>
    </ligandPart>
</feature>
<dbReference type="Pfam" id="PF00067">
    <property type="entry name" value="p450"/>
    <property type="match status" value="1"/>
</dbReference>
<comment type="cofactor">
    <cofactor evidence="1 13">
        <name>heme</name>
        <dbReference type="ChEBI" id="CHEBI:30413"/>
    </cofactor>
</comment>
<keyword evidence="11" id="KW-0503">Monooxygenase</keyword>
<evidence type="ECO:0008006" key="17">
    <source>
        <dbReference type="Google" id="ProtNLM"/>
    </source>
</evidence>
<keyword evidence="16" id="KW-1185">Reference proteome</keyword>
<evidence type="ECO:0000256" key="2">
    <source>
        <dbReference type="ARBA" id="ARBA00004370"/>
    </source>
</evidence>
<dbReference type="GO" id="GO:0016705">
    <property type="term" value="F:oxidoreductase activity, acting on paired donors, with incorporation or reduction of molecular oxygen"/>
    <property type="evidence" value="ECO:0007669"/>
    <property type="project" value="InterPro"/>
</dbReference>
<comment type="subcellular location">
    <subcellularLocation>
        <location evidence="2">Membrane</location>
    </subcellularLocation>
</comment>
<protein>
    <recommendedName>
        <fullName evidence="17">Cytochrome P450</fullName>
    </recommendedName>
</protein>
<evidence type="ECO:0000313" key="16">
    <source>
        <dbReference type="Proteomes" id="UP000053989"/>
    </source>
</evidence>
<dbReference type="PRINTS" id="PR00465">
    <property type="entry name" value="EP450IV"/>
</dbReference>
<evidence type="ECO:0000256" key="9">
    <source>
        <dbReference type="ARBA" id="ARBA00023002"/>
    </source>
</evidence>
<dbReference type="EMBL" id="KN822015">
    <property type="protein sequence ID" value="KIM66929.1"/>
    <property type="molecule type" value="Genomic_DNA"/>
</dbReference>
<dbReference type="AlphaFoldDB" id="A0A0C3EF38"/>
<name>A0A0C3EF38_9AGAM</name>
<keyword evidence="12 14" id="KW-0472">Membrane</keyword>
<dbReference type="Gene3D" id="1.10.630.10">
    <property type="entry name" value="Cytochrome P450"/>
    <property type="match status" value="1"/>
</dbReference>
<feature type="transmembrane region" description="Helical" evidence="14">
    <location>
        <begin position="6"/>
        <end position="29"/>
    </location>
</feature>
<dbReference type="Proteomes" id="UP000053989">
    <property type="component" value="Unassembled WGS sequence"/>
</dbReference>
<dbReference type="GO" id="GO:0016020">
    <property type="term" value="C:membrane"/>
    <property type="evidence" value="ECO:0007669"/>
    <property type="project" value="UniProtKB-SubCell"/>
</dbReference>
<dbReference type="STRING" id="1036808.A0A0C3EF38"/>
<dbReference type="OrthoDB" id="1470350at2759"/>
<keyword evidence="9" id="KW-0560">Oxidoreductase</keyword>
<evidence type="ECO:0000256" key="4">
    <source>
        <dbReference type="ARBA" id="ARBA00010617"/>
    </source>
</evidence>
<dbReference type="InParanoid" id="A0A0C3EF38"/>